<evidence type="ECO:0000313" key="2">
    <source>
        <dbReference type="EMBL" id="KJY28938.1"/>
    </source>
</evidence>
<reference evidence="2 3" key="1">
    <citation type="submission" date="2015-02" db="EMBL/GenBank/DDBJ databases">
        <authorList>
            <person name="Ju K.-S."/>
            <person name="Doroghazi J.R."/>
            <person name="Metcalf W."/>
        </authorList>
    </citation>
    <scope>NUCLEOTIDE SEQUENCE [LARGE SCALE GENOMIC DNA]</scope>
    <source>
        <strain evidence="2 3">NRRL ISP-5550</strain>
    </source>
</reference>
<dbReference type="GO" id="GO:0009231">
    <property type="term" value="P:riboflavin biosynthetic process"/>
    <property type="evidence" value="ECO:0007669"/>
    <property type="project" value="InterPro"/>
</dbReference>
<dbReference type="InterPro" id="IPR024072">
    <property type="entry name" value="DHFR-like_dom_sf"/>
</dbReference>
<keyword evidence="3" id="KW-1185">Reference proteome</keyword>
<dbReference type="GO" id="GO:0008703">
    <property type="term" value="F:5-amino-6-(5-phosphoribosylamino)uracil reductase activity"/>
    <property type="evidence" value="ECO:0007669"/>
    <property type="project" value="InterPro"/>
</dbReference>
<dbReference type="Proteomes" id="UP000033551">
    <property type="component" value="Unassembled WGS sequence"/>
</dbReference>
<dbReference type="PANTHER" id="PTHR38011">
    <property type="entry name" value="DIHYDROFOLATE REDUCTASE FAMILY PROTEIN (AFU_ORTHOLOGUE AFUA_8G06820)"/>
    <property type="match status" value="1"/>
</dbReference>
<dbReference type="InterPro" id="IPR002734">
    <property type="entry name" value="RibDG_C"/>
</dbReference>
<feature type="domain" description="Bacterial bifunctional deaminase-reductase C-terminal" evidence="1">
    <location>
        <begin position="12"/>
        <end position="169"/>
    </location>
</feature>
<dbReference type="SUPFAM" id="SSF53597">
    <property type="entry name" value="Dihydrofolate reductase-like"/>
    <property type="match status" value="1"/>
</dbReference>
<name>A0A0F4J5A8_9ACTN</name>
<accession>A0A0F4J5A8</accession>
<dbReference type="Pfam" id="PF01872">
    <property type="entry name" value="RibD_C"/>
    <property type="match status" value="1"/>
</dbReference>
<dbReference type="EMBL" id="JZWV01000692">
    <property type="protein sequence ID" value="KJY28938.1"/>
    <property type="molecule type" value="Genomic_DNA"/>
</dbReference>
<proteinExistence type="predicted"/>
<dbReference type="PANTHER" id="PTHR38011:SF11">
    <property type="entry name" value="2,5-DIAMINO-6-RIBOSYLAMINO-4(3H)-PYRIMIDINONE 5'-PHOSPHATE REDUCTASE"/>
    <property type="match status" value="1"/>
</dbReference>
<gene>
    <name evidence="2" type="ORF">VR44_24110</name>
</gene>
<evidence type="ECO:0000259" key="1">
    <source>
        <dbReference type="Pfam" id="PF01872"/>
    </source>
</evidence>
<organism evidence="2 3">
    <name type="scientific">Streptomyces katrae</name>
    <dbReference type="NCBI Taxonomy" id="68223"/>
    <lineage>
        <taxon>Bacteria</taxon>
        <taxon>Bacillati</taxon>
        <taxon>Actinomycetota</taxon>
        <taxon>Actinomycetes</taxon>
        <taxon>Kitasatosporales</taxon>
        <taxon>Streptomycetaceae</taxon>
        <taxon>Streptomyces</taxon>
    </lineage>
</organism>
<dbReference type="OrthoDB" id="195113at2"/>
<comment type="caution">
    <text evidence="2">The sequence shown here is derived from an EMBL/GenBank/DDBJ whole genome shotgun (WGS) entry which is preliminary data.</text>
</comment>
<evidence type="ECO:0000313" key="3">
    <source>
        <dbReference type="Proteomes" id="UP000033551"/>
    </source>
</evidence>
<dbReference type="Gene3D" id="3.40.430.10">
    <property type="entry name" value="Dihydrofolate Reductase, subunit A"/>
    <property type="match status" value="1"/>
</dbReference>
<dbReference type="RefSeq" id="WP_045949676.1">
    <property type="nucleotide sequence ID" value="NZ_JZWV01000692.1"/>
</dbReference>
<dbReference type="InterPro" id="IPR050765">
    <property type="entry name" value="Riboflavin_Biosynth_HTPR"/>
</dbReference>
<dbReference type="PATRIC" id="fig|68223.7.peg.816"/>
<dbReference type="AlphaFoldDB" id="A0A0F4J5A8"/>
<sequence length="187" mass="19774">MSDHDRTFRTAVTVGVSLDGFIARPDGDIDWLTSRGEQAGDTGYEAFMAGIDTLAMGRNTYEKVLTFGFWPYEGKRVAVLSGTLATDDPRVTVLPSLGALLAWLTAEGAENVYVDGGRIVQTFLREGLLDELTVTTAPVLIGEGIPLFGGLAGRDIELTLRSAKALDGGFTQATYAVTAAAPSVRAG</sequence>
<protein>
    <submittedName>
        <fullName evidence="2">Deaminase/reductase</fullName>
    </submittedName>
</protein>